<accession>A0A124GN20</accession>
<geneLocation type="mitochondrion" evidence="1"/>
<dbReference type="AlphaFoldDB" id="A0A124GN20"/>
<proteinExistence type="predicted"/>
<comment type="caution">
    <text evidence="1">The sequence shown here is derived from an EMBL/GenBank/DDBJ whole genome shotgun (WGS) entry which is preliminary data.</text>
</comment>
<gene>
    <name evidence="1" type="ORF">ABT39_MTgene5623</name>
</gene>
<evidence type="ECO:0000313" key="1">
    <source>
        <dbReference type="EMBL" id="KUM47437.1"/>
    </source>
</evidence>
<sequence length="45" mass="5214">MRPSIRSTGWLGGLCGWSIREPCWMDRLMTARRCPDRASQDMLCL</sequence>
<keyword evidence="1" id="KW-0496">Mitochondrion</keyword>
<reference evidence="1" key="1">
    <citation type="journal article" date="2015" name="Genome Biol. Evol.">
        <title>Organellar Genomes of White Spruce (Picea glauca): Assembly and Annotation.</title>
        <authorList>
            <person name="Jackman S.D."/>
            <person name="Warren R.L."/>
            <person name="Gibb E.A."/>
            <person name="Vandervalk B.P."/>
            <person name="Mohamadi H."/>
            <person name="Chu J."/>
            <person name="Raymond A."/>
            <person name="Pleasance S."/>
            <person name="Coope R."/>
            <person name="Wildung M.R."/>
            <person name="Ritland C.E."/>
            <person name="Bousquet J."/>
            <person name="Jones S.J."/>
            <person name="Bohlmann J."/>
            <person name="Birol I."/>
        </authorList>
    </citation>
    <scope>NUCLEOTIDE SEQUENCE [LARGE SCALE GENOMIC DNA]</scope>
    <source>
        <tissue evidence="1">Flushing bud</tissue>
    </source>
</reference>
<protein>
    <submittedName>
        <fullName evidence="1">Uncharacterized protein</fullName>
    </submittedName>
</protein>
<organism evidence="1">
    <name type="scientific">Picea glauca</name>
    <name type="common">White spruce</name>
    <name type="synonym">Pinus glauca</name>
    <dbReference type="NCBI Taxonomy" id="3330"/>
    <lineage>
        <taxon>Eukaryota</taxon>
        <taxon>Viridiplantae</taxon>
        <taxon>Streptophyta</taxon>
        <taxon>Embryophyta</taxon>
        <taxon>Tracheophyta</taxon>
        <taxon>Spermatophyta</taxon>
        <taxon>Pinopsida</taxon>
        <taxon>Pinidae</taxon>
        <taxon>Conifers I</taxon>
        <taxon>Pinales</taxon>
        <taxon>Pinaceae</taxon>
        <taxon>Picea</taxon>
    </lineage>
</organism>
<dbReference type="EMBL" id="LKAM01000007">
    <property type="protein sequence ID" value="KUM47437.1"/>
    <property type="molecule type" value="Genomic_DNA"/>
</dbReference>
<name>A0A124GN20_PICGL</name>